<dbReference type="SUPFAM" id="SSF51064">
    <property type="entry name" value="Head domain of nucleotide exchange factor GrpE"/>
    <property type="match status" value="1"/>
</dbReference>
<evidence type="ECO:0000256" key="1">
    <source>
        <dbReference type="ARBA" id="ARBA00023186"/>
    </source>
</evidence>
<dbReference type="RefSeq" id="WP_155339613.1">
    <property type="nucleotide sequence ID" value="NZ_BAAABN010000082.1"/>
</dbReference>
<protein>
    <recommendedName>
        <fullName evidence="4">Nucleotide exchange factor GrpE</fullName>
    </recommendedName>
</protein>
<evidence type="ECO:0008006" key="4">
    <source>
        <dbReference type="Google" id="ProtNLM"/>
    </source>
</evidence>
<keyword evidence="3" id="KW-1185">Reference proteome</keyword>
<sequence>MKRAFAITEQEIQVPDEISGVDPIDSFSKLLIRCGMLENSLQGERRRADVAQRELLLGMLEVSDALDRIHRRTVEGASSPELLKLLSDGVAATRRLLLQKLARASVTPMRLAGMSPAPDLADIVGYVDHVHLPDETVFEQPVEGFMWRSDVLRRAHVVVVRHPTSETEPDEIGD</sequence>
<dbReference type="Pfam" id="PF01025">
    <property type="entry name" value="GrpE"/>
    <property type="match status" value="1"/>
</dbReference>
<name>A0A5M3W2Z7_9ACTN</name>
<proteinExistence type="predicted"/>
<dbReference type="GO" id="GO:0006457">
    <property type="term" value="P:protein folding"/>
    <property type="evidence" value="ECO:0007669"/>
    <property type="project" value="InterPro"/>
</dbReference>
<dbReference type="Proteomes" id="UP000334990">
    <property type="component" value="Unassembled WGS sequence"/>
</dbReference>
<dbReference type="GO" id="GO:0051087">
    <property type="term" value="F:protein-folding chaperone binding"/>
    <property type="evidence" value="ECO:0007669"/>
    <property type="project" value="InterPro"/>
</dbReference>
<dbReference type="InterPro" id="IPR000740">
    <property type="entry name" value="GrpE"/>
</dbReference>
<accession>A0A5M3W2Z7</accession>
<dbReference type="InterPro" id="IPR009012">
    <property type="entry name" value="GrpE_head"/>
</dbReference>
<evidence type="ECO:0000313" key="3">
    <source>
        <dbReference type="Proteomes" id="UP000334990"/>
    </source>
</evidence>
<organism evidence="2 3">
    <name type="scientific">Acrocarpospora corrugata</name>
    <dbReference type="NCBI Taxonomy" id="35763"/>
    <lineage>
        <taxon>Bacteria</taxon>
        <taxon>Bacillati</taxon>
        <taxon>Actinomycetota</taxon>
        <taxon>Actinomycetes</taxon>
        <taxon>Streptosporangiales</taxon>
        <taxon>Streptosporangiaceae</taxon>
        <taxon>Acrocarpospora</taxon>
    </lineage>
</organism>
<dbReference type="EMBL" id="BLAD01000069">
    <property type="protein sequence ID" value="GES03447.1"/>
    <property type="molecule type" value="Genomic_DNA"/>
</dbReference>
<dbReference type="OrthoDB" id="4250454at2"/>
<keyword evidence="1" id="KW-0143">Chaperone</keyword>
<dbReference type="GO" id="GO:0000774">
    <property type="term" value="F:adenyl-nucleotide exchange factor activity"/>
    <property type="evidence" value="ECO:0007669"/>
    <property type="project" value="InterPro"/>
</dbReference>
<gene>
    <name evidence="2" type="ORF">Acor_55130</name>
</gene>
<dbReference type="AlphaFoldDB" id="A0A5M3W2Z7"/>
<reference evidence="2 3" key="1">
    <citation type="submission" date="2019-10" db="EMBL/GenBank/DDBJ databases">
        <title>Whole genome shotgun sequence of Acrocarpospora corrugata NBRC 13972.</title>
        <authorList>
            <person name="Ichikawa N."/>
            <person name="Kimura A."/>
            <person name="Kitahashi Y."/>
            <person name="Komaki H."/>
            <person name="Oguchi A."/>
        </authorList>
    </citation>
    <scope>NUCLEOTIDE SEQUENCE [LARGE SCALE GENOMIC DNA]</scope>
    <source>
        <strain evidence="2 3">NBRC 13972</strain>
    </source>
</reference>
<dbReference type="GO" id="GO:0042803">
    <property type="term" value="F:protein homodimerization activity"/>
    <property type="evidence" value="ECO:0007669"/>
    <property type="project" value="InterPro"/>
</dbReference>
<evidence type="ECO:0000313" key="2">
    <source>
        <dbReference type="EMBL" id="GES03447.1"/>
    </source>
</evidence>
<comment type="caution">
    <text evidence="2">The sequence shown here is derived from an EMBL/GenBank/DDBJ whole genome shotgun (WGS) entry which is preliminary data.</text>
</comment>